<dbReference type="GO" id="GO:0005774">
    <property type="term" value="C:vacuolar membrane"/>
    <property type="evidence" value="ECO:0007669"/>
    <property type="project" value="UniProtKB-SubCell"/>
</dbReference>
<proteinExistence type="inferred from homology"/>
<evidence type="ECO:0000256" key="3">
    <source>
        <dbReference type="ARBA" id="ARBA00018529"/>
    </source>
</evidence>
<feature type="compositionally biased region" description="Basic and acidic residues" evidence="5">
    <location>
        <begin position="625"/>
        <end position="638"/>
    </location>
</feature>
<keyword evidence="8" id="KW-1185">Reference proteome</keyword>
<gene>
    <name evidence="7" type="ORF">DFH08DRAFT_1053343</name>
</gene>
<protein>
    <recommendedName>
        <fullName evidence="3">Vacuolar membrane-associated protein IML1</fullName>
    </recommendedName>
    <alternativeName>
        <fullName evidence="4">Vacuolar membrane-associated protein iml1</fullName>
    </alternativeName>
</protein>
<dbReference type="GO" id="GO:1990130">
    <property type="term" value="C:GATOR1 complex"/>
    <property type="evidence" value="ECO:0007669"/>
    <property type="project" value="TreeGrafter"/>
</dbReference>
<evidence type="ECO:0000313" key="7">
    <source>
        <dbReference type="EMBL" id="KAJ7355825.1"/>
    </source>
</evidence>
<evidence type="ECO:0000256" key="5">
    <source>
        <dbReference type="SAM" id="MobiDB-lite"/>
    </source>
</evidence>
<dbReference type="Pfam" id="PF00610">
    <property type="entry name" value="DEP"/>
    <property type="match status" value="1"/>
</dbReference>
<dbReference type="GO" id="GO:1904262">
    <property type="term" value="P:negative regulation of TORC1 signaling"/>
    <property type="evidence" value="ECO:0007669"/>
    <property type="project" value="TreeGrafter"/>
</dbReference>
<feature type="region of interest" description="Disordered" evidence="5">
    <location>
        <begin position="528"/>
        <end position="550"/>
    </location>
</feature>
<evidence type="ECO:0000256" key="1">
    <source>
        <dbReference type="ARBA" id="ARBA00004148"/>
    </source>
</evidence>
<feature type="domain" description="DEP" evidence="6">
    <location>
        <begin position="1189"/>
        <end position="1264"/>
    </location>
</feature>
<feature type="compositionally biased region" description="Polar residues" evidence="5">
    <location>
        <begin position="794"/>
        <end position="819"/>
    </location>
</feature>
<feature type="compositionally biased region" description="Polar residues" evidence="5">
    <location>
        <begin position="731"/>
        <end position="756"/>
    </location>
</feature>
<name>A0AAD7ADJ9_9AGAR</name>
<dbReference type="InterPro" id="IPR048255">
    <property type="entry name" value="IML1_N"/>
</dbReference>
<evidence type="ECO:0000256" key="2">
    <source>
        <dbReference type="ARBA" id="ARBA00005643"/>
    </source>
</evidence>
<dbReference type="SMART" id="SM00049">
    <property type="entry name" value="DEP"/>
    <property type="match status" value="1"/>
</dbReference>
<dbReference type="SUPFAM" id="SSF46785">
    <property type="entry name" value="Winged helix' DNA-binding domain"/>
    <property type="match status" value="1"/>
</dbReference>
<organism evidence="7 8">
    <name type="scientific">Mycena albidolilacea</name>
    <dbReference type="NCBI Taxonomy" id="1033008"/>
    <lineage>
        <taxon>Eukaryota</taxon>
        <taxon>Fungi</taxon>
        <taxon>Dikarya</taxon>
        <taxon>Basidiomycota</taxon>
        <taxon>Agaricomycotina</taxon>
        <taxon>Agaricomycetes</taxon>
        <taxon>Agaricomycetidae</taxon>
        <taxon>Agaricales</taxon>
        <taxon>Marasmiineae</taxon>
        <taxon>Mycenaceae</taxon>
        <taxon>Mycena</taxon>
    </lineage>
</organism>
<feature type="compositionally biased region" description="Low complexity" evidence="5">
    <location>
        <begin position="701"/>
        <end position="721"/>
    </location>
</feature>
<feature type="compositionally biased region" description="Basic and acidic residues" evidence="5">
    <location>
        <begin position="589"/>
        <end position="612"/>
    </location>
</feature>
<dbReference type="InterPro" id="IPR027244">
    <property type="entry name" value="IML1"/>
</dbReference>
<dbReference type="Proteomes" id="UP001218218">
    <property type="component" value="Unassembled WGS sequence"/>
</dbReference>
<accession>A0AAD7ADJ9</accession>
<dbReference type="InterPro" id="IPR000591">
    <property type="entry name" value="DEP_dom"/>
</dbReference>
<reference evidence="7" key="1">
    <citation type="submission" date="2023-03" db="EMBL/GenBank/DDBJ databases">
        <title>Massive genome expansion in bonnet fungi (Mycena s.s.) driven by repeated elements and novel gene families across ecological guilds.</title>
        <authorList>
            <consortium name="Lawrence Berkeley National Laboratory"/>
            <person name="Harder C.B."/>
            <person name="Miyauchi S."/>
            <person name="Viragh M."/>
            <person name="Kuo A."/>
            <person name="Thoen E."/>
            <person name="Andreopoulos B."/>
            <person name="Lu D."/>
            <person name="Skrede I."/>
            <person name="Drula E."/>
            <person name="Henrissat B."/>
            <person name="Morin E."/>
            <person name="Kohler A."/>
            <person name="Barry K."/>
            <person name="LaButti K."/>
            <person name="Morin E."/>
            <person name="Salamov A."/>
            <person name="Lipzen A."/>
            <person name="Mereny Z."/>
            <person name="Hegedus B."/>
            <person name="Baldrian P."/>
            <person name="Stursova M."/>
            <person name="Weitz H."/>
            <person name="Taylor A."/>
            <person name="Grigoriev I.V."/>
            <person name="Nagy L.G."/>
            <person name="Martin F."/>
            <person name="Kauserud H."/>
        </authorList>
    </citation>
    <scope>NUCLEOTIDE SEQUENCE</scope>
    <source>
        <strain evidence="7">CBHHK002</strain>
    </source>
</reference>
<sequence length="1559" mass="174727">MSSSRAESSPAYGRRRSNTAQSILRPMPAAVPLKVGDFQVLNSWVHDLKESTNVIFNQSWWPGVCEGDMLSVSTGYDGAEAFVFIVPRDEDCAKPQLQISIPKPVAEAFKLKNNNDVLVTKVDPANYSADYVEFIFQDQYLGRSDMWRLGEYLVGQCVYTDQDVAFVGGIAAKIQTIYVDGKKVSAACITSATKTIFRSLSAKVTIFIQVCRELWEFAGDGERYNEKIVHSFLPALFAKWREANTNHTVTIVLISRVYYDASEIDYAAGPLRRDERGAWYKDFYKVITDLEVIHEWKPTLVSLKDSFWDFQRDILLTHHYHRASQDGPGGPGAEQVRLVGRLSFAHDGPILEALNIGLNPTETHYIDRSLSLTGSATVMITPGTGFYRVSKQLLRLTTTRMLDQGFGLDLICLAKHPLHQSPIFSFRGPDPVPERPKDAYGGAAYPRAMDPLWGGDDESVGLGSAGNASNLRTFWWEPFWVSVAFWDKQMDLPFREDRFIARAKMHEIQMLGLLEHDVVSSIEVPFLAPHPQSDSATSPVWDGETAWRPPSKAEADQFDLDVFALKPESKSNPPRDSWNSPATSSAQRTVDKRASQRSSRIADRIAEEKESPRLIQLDLPAETSFDGHEKSFDGHEKMSTSGSNLSTSPSQSSVHSVRSTRSSVSRKERASSSRPSVASKLTPSWLFNPFRSAPSEPQTTSVSASASSSPGSSSPNSKSAPRMQPAASKPTVAQSSSRAPVPIKSTNSPNRHSTGRTFEDDASGLTAQRSSLVRRSPINTPPRDEATFGKRRSTTFAAPLSSSLPGGTPNTSSTNPSRLASSISYAKSSLARRWEHIFPQPLWKHDMKWPSIVTPACLPLTVEHFPTAAELEASYDVFSYDFVLDPGEMHSFMVKPPSPPSQNQKRSGAEEALRREWALVVMRGMAAVRLAQGFQFVLKVPRQAGTSTPNEQRIPSSRRSKVFAAAEDDFVLAPPKLAGAAEVLRSTADPVYLSMSNEIHRISYADEAIQVRRYVRRMPQTRPFKYECLIWPKLGGGYTEQSLTFTSHGLENYGWNSLDMLVAGYEHQFNESLRYWRTRFVVIPTAEPPSSNIGPSGEKLNDEETRILGIEKLAEQFTKLRWRPPDEKCPPPPVRFLPTTLNPAVSVLDEALLEQLDQIHAAGPLRKKMKSEREIGEMSLAAIAKAMRAEDGVPIKHNQWHRNQYPDSFTGFDFVSWLVREFRDVSSRAQGVEWGIKLEEQGLFEHCRGHHAFLDGHYFYRLKGEYAAPMTPKGWFGSRRIMGGIDPRNFGAAPPAQPVTTPRNISPRQNKKRLILSQSMVIDIDPVKRSDQAESVILHHDIIHNPGTVFHFELQWIGTTARCIEDQLRQWNRTIERYGLKLVEAYVTQISDIRERNAFQSCYPLRLAIPPPVVPDLEKRVPLGTHTAQYFEYALLRRFDFIVDIEAADLYPPQIDVIYSYRRSPFTYSQFVHRSGVAFVQVLGGEKGFLFLTNRLMGPGRMGTTHKTNHRPTTEADTIRTKLSQFCSDEDGLRRFYEEELAALAPAPEEPPLPPPLSI</sequence>
<dbReference type="GO" id="GO:0005096">
    <property type="term" value="F:GTPase activator activity"/>
    <property type="evidence" value="ECO:0007669"/>
    <property type="project" value="InterPro"/>
</dbReference>
<comment type="caution">
    <text evidence="7">The sequence shown here is derived from an EMBL/GenBank/DDBJ whole genome shotgun (WGS) entry which is preliminary data.</text>
</comment>
<evidence type="ECO:0000256" key="4">
    <source>
        <dbReference type="ARBA" id="ARBA00021881"/>
    </source>
</evidence>
<dbReference type="PANTHER" id="PTHR13179:SF8">
    <property type="entry name" value="GATOR COMPLEX PROTEIN DEPDC5"/>
    <property type="match status" value="1"/>
</dbReference>
<comment type="subcellular location">
    <subcellularLocation>
        <location evidence="1">Vacuole membrane</location>
        <topology evidence="1">Peripheral membrane protein</topology>
    </subcellularLocation>
</comment>
<dbReference type="CDD" id="cd04449">
    <property type="entry name" value="DEP_DEPDC5-like"/>
    <property type="match status" value="1"/>
</dbReference>
<evidence type="ECO:0000313" key="8">
    <source>
        <dbReference type="Proteomes" id="UP001218218"/>
    </source>
</evidence>
<feature type="region of interest" description="Disordered" evidence="5">
    <location>
        <begin position="566"/>
        <end position="819"/>
    </location>
</feature>
<dbReference type="InterPro" id="IPR036390">
    <property type="entry name" value="WH_DNA-bd_sf"/>
</dbReference>
<dbReference type="GO" id="GO:0035556">
    <property type="term" value="P:intracellular signal transduction"/>
    <property type="evidence" value="ECO:0007669"/>
    <property type="project" value="InterPro"/>
</dbReference>
<dbReference type="Pfam" id="PF12257">
    <property type="entry name" value="IML1"/>
    <property type="match status" value="1"/>
</dbReference>
<dbReference type="PANTHER" id="PTHR13179">
    <property type="entry name" value="DEP DOMAIN CONTAINING PROTEIN 5"/>
    <property type="match status" value="1"/>
</dbReference>
<evidence type="ECO:0000259" key="6">
    <source>
        <dbReference type="PROSITE" id="PS50186"/>
    </source>
</evidence>
<comment type="similarity">
    <text evidence="2">Belongs to the IML1 family.</text>
</comment>
<dbReference type="InterPro" id="IPR036388">
    <property type="entry name" value="WH-like_DNA-bd_sf"/>
</dbReference>
<dbReference type="PROSITE" id="PS50186">
    <property type="entry name" value="DEP"/>
    <property type="match status" value="1"/>
</dbReference>
<dbReference type="EMBL" id="JARIHO010000009">
    <property type="protein sequence ID" value="KAJ7355825.1"/>
    <property type="molecule type" value="Genomic_DNA"/>
</dbReference>
<feature type="compositionally biased region" description="Low complexity" evidence="5">
    <location>
        <begin position="639"/>
        <end position="663"/>
    </location>
</feature>
<dbReference type="Gene3D" id="1.10.10.10">
    <property type="entry name" value="Winged helix-like DNA-binding domain superfamily/Winged helix DNA-binding domain"/>
    <property type="match status" value="1"/>
</dbReference>
<feature type="compositionally biased region" description="Polar residues" evidence="5">
    <location>
        <begin position="570"/>
        <end position="588"/>
    </location>
</feature>
<dbReference type="GO" id="GO:0010508">
    <property type="term" value="P:positive regulation of autophagy"/>
    <property type="evidence" value="ECO:0007669"/>
    <property type="project" value="TreeGrafter"/>
</dbReference>